<dbReference type="GO" id="GO:0071164">
    <property type="term" value="F:RNA cap trimethylguanosine synthase activity"/>
    <property type="evidence" value="ECO:0007669"/>
    <property type="project" value="TreeGrafter"/>
</dbReference>
<evidence type="ECO:0000313" key="1">
    <source>
        <dbReference type="EMBL" id="KAF3436854.1"/>
    </source>
</evidence>
<accession>A0A8K0GSK3</accession>
<organism evidence="1 2">
    <name type="scientific">Rhamnella rubrinervis</name>
    <dbReference type="NCBI Taxonomy" id="2594499"/>
    <lineage>
        <taxon>Eukaryota</taxon>
        <taxon>Viridiplantae</taxon>
        <taxon>Streptophyta</taxon>
        <taxon>Embryophyta</taxon>
        <taxon>Tracheophyta</taxon>
        <taxon>Spermatophyta</taxon>
        <taxon>Magnoliopsida</taxon>
        <taxon>eudicotyledons</taxon>
        <taxon>Gunneridae</taxon>
        <taxon>Pentapetalae</taxon>
        <taxon>rosids</taxon>
        <taxon>fabids</taxon>
        <taxon>Rosales</taxon>
        <taxon>Rhamnaceae</taxon>
        <taxon>rhamnoid group</taxon>
        <taxon>Rhamneae</taxon>
        <taxon>Rhamnella</taxon>
    </lineage>
</organism>
<dbReference type="EMBL" id="VOIH02000009">
    <property type="protein sequence ID" value="KAF3436854.1"/>
    <property type="molecule type" value="Genomic_DNA"/>
</dbReference>
<dbReference type="InterPro" id="IPR029063">
    <property type="entry name" value="SAM-dependent_MTases_sf"/>
</dbReference>
<sequence length="88" mass="10128">MCPRLVKYHLHVAELKFQELVQFSSVMIKYWSQRLLLFSRYDNGIKVDEEERFSVTPESIARHHAFCCGSGLIVDCFTGVGGNAIQFE</sequence>
<keyword evidence="2" id="KW-1185">Reference proteome</keyword>
<evidence type="ECO:0008006" key="3">
    <source>
        <dbReference type="Google" id="ProtNLM"/>
    </source>
</evidence>
<dbReference type="OrthoDB" id="194443at2759"/>
<gene>
    <name evidence="1" type="ORF">FNV43_RR19607</name>
</gene>
<proteinExistence type="predicted"/>
<dbReference type="Proteomes" id="UP000796880">
    <property type="component" value="Unassembled WGS sequence"/>
</dbReference>
<dbReference type="AlphaFoldDB" id="A0A8K0GSK3"/>
<dbReference type="PANTHER" id="PTHR14741">
    <property type="entry name" value="S-ADENOSYLMETHIONINE-DEPENDENT METHYLTRANSFERASE RELATED"/>
    <property type="match status" value="1"/>
</dbReference>
<evidence type="ECO:0000313" key="2">
    <source>
        <dbReference type="Proteomes" id="UP000796880"/>
    </source>
</evidence>
<protein>
    <recommendedName>
        <fullName evidence="3">Trimethylguanosine synthase</fullName>
    </recommendedName>
</protein>
<comment type="caution">
    <text evidence="1">The sequence shown here is derived from an EMBL/GenBank/DDBJ whole genome shotgun (WGS) entry which is preliminary data.</text>
</comment>
<dbReference type="PANTHER" id="PTHR14741:SF32">
    <property type="entry name" value="TRIMETHYLGUANOSINE SYNTHASE"/>
    <property type="match status" value="1"/>
</dbReference>
<name>A0A8K0GSK3_9ROSA</name>
<dbReference type="Gene3D" id="3.40.50.150">
    <property type="entry name" value="Vaccinia Virus protein VP39"/>
    <property type="match status" value="1"/>
</dbReference>
<dbReference type="GO" id="GO:0005634">
    <property type="term" value="C:nucleus"/>
    <property type="evidence" value="ECO:0007669"/>
    <property type="project" value="TreeGrafter"/>
</dbReference>
<reference evidence="1" key="1">
    <citation type="submission" date="2020-03" db="EMBL/GenBank/DDBJ databases">
        <title>A high-quality chromosome-level genome assembly of a woody plant with both climbing and erect habits, Rhamnella rubrinervis.</title>
        <authorList>
            <person name="Lu Z."/>
            <person name="Yang Y."/>
            <person name="Zhu X."/>
            <person name="Sun Y."/>
        </authorList>
    </citation>
    <scope>NUCLEOTIDE SEQUENCE</scope>
    <source>
        <strain evidence="1">BYM</strain>
        <tissue evidence="1">Leaf</tissue>
    </source>
</reference>